<evidence type="ECO:0000313" key="2">
    <source>
        <dbReference type="EMBL" id="CEA16851.1"/>
    </source>
</evidence>
<dbReference type="Pfam" id="PF16412">
    <property type="entry name" value="DUF5020"/>
    <property type="match status" value="1"/>
</dbReference>
<dbReference type="OrthoDB" id="1007128at2"/>
<evidence type="ECO:0008006" key="4">
    <source>
        <dbReference type="Google" id="ProtNLM"/>
    </source>
</evidence>
<name>A0A098C346_9BACT</name>
<protein>
    <recommendedName>
        <fullName evidence="4">Secreted protein</fullName>
    </recommendedName>
</protein>
<dbReference type="STRING" id="1562970.ING2E5B_2123"/>
<feature type="chain" id="PRO_5001933464" description="Secreted protein" evidence="1">
    <location>
        <begin position="19"/>
        <end position="241"/>
    </location>
</feature>
<dbReference type="EMBL" id="LN515532">
    <property type="protein sequence ID" value="CEA16851.1"/>
    <property type="molecule type" value="Genomic_DNA"/>
</dbReference>
<evidence type="ECO:0000313" key="3">
    <source>
        <dbReference type="Proteomes" id="UP000032417"/>
    </source>
</evidence>
<dbReference type="AlphaFoldDB" id="A0A098C346"/>
<dbReference type="GO" id="GO:0009279">
    <property type="term" value="C:cell outer membrane"/>
    <property type="evidence" value="ECO:0007669"/>
    <property type="project" value="InterPro"/>
</dbReference>
<gene>
    <name evidence="2" type="ORF">ING2E5B_2123</name>
</gene>
<feature type="signal peptide" evidence="1">
    <location>
        <begin position="1"/>
        <end position="18"/>
    </location>
</feature>
<dbReference type="SUPFAM" id="SSF111364">
    <property type="entry name" value="Tsx-like channel"/>
    <property type="match status" value="1"/>
</dbReference>
<organism evidence="2 3">
    <name type="scientific">Fermentimonas caenicola</name>
    <dbReference type="NCBI Taxonomy" id="1562970"/>
    <lineage>
        <taxon>Bacteria</taxon>
        <taxon>Pseudomonadati</taxon>
        <taxon>Bacteroidota</taxon>
        <taxon>Bacteroidia</taxon>
        <taxon>Bacteroidales</taxon>
        <taxon>Dysgonomonadaceae</taxon>
        <taxon>Fermentimonas</taxon>
    </lineage>
</organism>
<dbReference type="KEGG" id="pbt:ING2E5B_2123"/>
<keyword evidence="3" id="KW-1185">Reference proteome</keyword>
<dbReference type="HOGENOM" id="CLU_1128273_0_0_10"/>
<evidence type="ECO:0000256" key="1">
    <source>
        <dbReference type="SAM" id="SignalP"/>
    </source>
</evidence>
<dbReference type="Proteomes" id="UP000032417">
    <property type="component" value="Chromosome 1"/>
</dbReference>
<keyword evidence="1" id="KW-0732">Signal</keyword>
<proteinExistence type="predicted"/>
<sequence length="241" mass="27381">MSRKILLTLALFCLLVSAKGQNLQLHFDPRSSLYGDDVSGINYLTATFEFFKPDQWGNTFMFVDFDFSFDKRNPGLIYGEIAREFKIGDFPLLPHIEYNGGLGLVRGEDFGFSIPSSYLAGFGYPFQLGNFFMSTYLAYKLNAFEQVSNDAQWTVTWNASLANNKISLGGFMDLWTEDKSFTEGTEANGKKLILLSEPQIWFNITPNFSLGSEVELSYNFVNKFAESKFYAIPTLATKWIF</sequence>
<accession>A0A098C346</accession>
<dbReference type="InterPro" id="IPR036777">
    <property type="entry name" value="Channel_Tsx-like_sf"/>
</dbReference>
<dbReference type="Gene3D" id="2.40.230.20">
    <property type="entry name" value="Nucleoside-specific channel-forming protein, Tsx-like"/>
    <property type="match status" value="1"/>
</dbReference>
<reference evidence="2 3" key="1">
    <citation type="submission" date="2014-08" db="EMBL/GenBank/DDBJ databases">
        <authorList>
            <person name="Wibberg D."/>
        </authorList>
    </citation>
    <scope>NUCLEOTIDE SEQUENCE [LARGE SCALE GENOMIC DNA]</scope>
    <source>
        <strain evidence="3">ING2-E5B</strain>
    </source>
</reference>